<evidence type="ECO:0000259" key="1">
    <source>
        <dbReference type="PROSITE" id="PS50943"/>
    </source>
</evidence>
<dbReference type="InterPro" id="IPR043917">
    <property type="entry name" value="DUF5753"/>
</dbReference>
<dbReference type="Gene3D" id="1.10.260.40">
    <property type="entry name" value="lambda repressor-like DNA-binding domains"/>
    <property type="match status" value="1"/>
</dbReference>
<dbReference type="EMBL" id="BAAAZN010000037">
    <property type="protein sequence ID" value="GAA3588002.1"/>
    <property type="molecule type" value="Genomic_DNA"/>
</dbReference>
<name>A0ABP6YPG2_9PSEU</name>
<evidence type="ECO:0000313" key="2">
    <source>
        <dbReference type="EMBL" id="GAA3588002.1"/>
    </source>
</evidence>
<reference evidence="3" key="1">
    <citation type="journal article" date="2019" name="Int. J. Syst. Evol. Microbiol.">
        <title>The Global Catalogue of Microorganisms (GCM) 10K type strain sequencing project: providing services to taxonomists for standard genome sequencing and annotation.</title>
        <authorList>
            <consortium name="The Broad Institute Genomics Platform"/>
            <consortium name="The Broad Institute Genome Sequencing Center for Infectious Disease"/>
            <person name="Wu L."/>
            <person name="Ma J."/>
        </authorList>
    </citation>
    <scope>NUCLEOTIDE SEQUENCE [LARGE SCALE GENOMIC DNA]</scope>
    <source>
        <strain evidence="3">JCM 16898</strain>
    </source>
</reference>
<feature type="domain" description="HTH cro/C1-type" evidence="1">
    <location>
        <begin position="10"/>
        <end position="63"/>
    </location>
</feature>
<dbReference type="PROSITE" id="PS50943">
    <property type="entry name" value="HTH_CROC1"/>
    <property type="match status" value="1"/>
</dbReference>
<sequence length="272" mass="29229">MRNRLLGIALRAARENARFGVRELARRLGMNAALLSNWELGQRTPHLLDVAGLLGALGVVGEEKRRILHLARMTGPGLIVPGAQSNRDHLAALRDCEALATAITVWHPLQVPDLLQIPDYAMAVLATQGFSGKEIRQLAAIRAKSGNVILGFDGTPTTIYMGAAALTNLVGSATIMHRQLDILVVVPAATNVRIVPDDGGEHPGRFGPFTLFDTTAATMAYFSHHNAGIFIPDDSREYDGIVERLDKVAKTPLESAMLIEEAATRFAAAAEA</sequence>
<organism evidence="2 3">
    <name type="scientific">Amycolatopsis ultiminotia</name>
    <dbReference type="NCBI Taxonomy" id="543629"/>
    <lineage>
        <taxon>Bacteria</taxon>
        <taxon>Bacillati</taxon>
        <taxon>Actinomycetota</taxon>
        <taxon>Actinomycetes</taxon>
        <taxon>Pseudonocardiales</taxon>
        <taxon>Pseudonocardiaceae</taxon>
        <taxon>Amycolatopsis</taxon>
    </lineage>
</organism>
<dbReference type="InterPro" id="IPR001387">
    <property type="entry name" value="Cro/C1-type_HTH"/>
</dbReference>
<proteinExistence type="predicted"/>
<dbReference type="Proteomes" id="UP001500689">
    <property type="component" value="Unassembled WGS sequence"/>
</dbReference>
<dbReference type="CDD" id="cd00093">
    <property type="entry name" value="HTH_XRE"/>
    <property type="match status" value="1"/>
</dbReference>
<dbReference type="SMART" id="SM00530">
    <property type="entry name" value="HTH_XRE"/>
    <property type="match status" value="1"/>
</dbReference>
<evidence type="ECO:0000313" key="3">
    <source>
        <dbReference type="Proteomes" id="UP001500689"/>
    </source>
</evidence>
<gene>
    <name evidence="2" type="ORF">GCM10022222_85780</name>
</gene>
<dbReference type="InterPro" id="IPR010982">
    <property type="entry name" value="Lambda_DNA-bd_dom_sf"/>
</dbReference>
<dbReference type="Pfam" id="PF13560">
    <property type="entry name" value="HTH_31"/>
    <property type="match status" value="1"/>
</dbReference>
<dbReference type="RefSeq" id="WP_344869435.1">
    <property type="nucleotide sequence ID" value="NZ_BAAAZN010000037.1"/>
</dbReference>
<dbReference type="SUPFAM" id="SSF47413">
    <property type="entry name" value="lambda repressor-like DNA-binding domains"/>
    <property type="match status" value="1"/>
</dbReference>
<comment type="caution">
    <text evidence="2">The sequence shown here is derived from an EMBL/GenBank/DDBJ whole genome shotgun (WGS) entry which is preliminary data.</text>
</comment>
<accession>A0ABP6YPG2</accession>
<dbReference type="Pfam" id="PF19054">
    <property type="entry name" value="DUF5753"/>
    <property type="match status" value="1"/>
</dbReference>
<keyword evidence="3" id="KW-1185">Reference proteome</keyword>
<protein>
    <submittedName>
        <fullName evidence="2">Helix-turn-helix transcriptional regulator</fullName>
    </submittedName>
</protein>